<dbReference type="EMBL" id="JAYMYQ010000001">
    <property type="protein sequence ID" value="KAK7362326.1"/>
    <property type="molecule type" value="Genomic_DNA"/>
</dbReference>
<accession>A0AAN9MXC1</accession>
<comment type="caution">
    <text evidence="1">The sequence shown here is derived from an EMBL/GenBank/DDBJ whole genome shotgun (WGS) entry which is preliminary data.</text>
</comment>
<evidence type="ECO:0000313" key="1">
    <source>
        <dbReference type="EMBL" id="KAK7362326.1"/>
    </source>
</evidence>
<name>A0AAN9MXC1_CANGL</name>
<organism evidence="1 2">
    <name type="scientific">Canavalia gladiata</name>
    <name type="common">Sword bean</name>
    <name type="synonym">Dolichos gladiatus</name>
    <dbReference type="NCBI Taxonomy" id="3824"/>
    <lineage>
        <taxon>Eukaryota</taxon>
        <taxon>Viridiplantae</taxon>
        <taxon>Streptophyta</taxon>
        <taxon>Embryophyta</taxon>
        <taxon>Tracheophyta</taxon>
        <taxon>Spermatophyta</taxon>
        <taxon>Magnoliopsida</taxon>
        <taxon>eudicotyledons</taxon>
        <taxon>Gunneridae</taxon>
        <taxon>Pentapetalae</taxon>
        <taxon>rosids</taxon>
        <taxon>fabids</taxon>
        <taxon>Fabales</taxon>
        <taxon>Fabaceae</taxon>
        <taxon>Papilionoideae</taxon>
        <taxon>50 kb inversion clade</taxon>
        <taxon>NPAAA clade</taxon>
        <taxon>indigoferoid/millettioid clade</taxon>
        <taxon>Phaseoleae</taxon>
        <taxon>Canavalia</taxon>
    </lineage>
</organism>
<sequence>MVCTALKLKYWHLTNDFEGFANYWRLANWHGKEFQHYKDGFHLVLDHQNRTPIELISNKEVGGSLQFHMLFTAAGSFGDLHVSRFSLRKGPSSVSLMAAGFSAAIGSCF</sequence>
<keyword evidence="2" id="KW-1185">Reference proteome</keyword>
<evidence type="ECO:0000313" key="2">
    <source>
        <dbReference type="Proteomes" id="UP001367508"/>
    </source>
</evidence>
<proteinExistence type="predicted"/>
<dbReference type="Proteomes" id="UP001367508">
    <property type="component" value="Unassembled WGS sequence"/>
</dbReference>
<protein>
    <submittedName>
        <fullName evidence="1">Uncharacterized protein</fullName>
    </submittedName>
</protein>
<reference evidence="1 2" key="1">
    <citation type="submission" date="2024-01" db="EMBL/GenBank/DDBJ databases">
        <title>The genomes of 5 underutilized Papilionoideae crops provide insights into root nodulation and disease resistanc.</title>
        <authorList>
            <person name="Jiang F."/>
        </authorList>
    </citation>
    <scope>NUCLEOTIDE SEQUENCE [LARGE SCALE GENOMIC DNA]</scope>
    <source>
        <strain evidence="1">LVBAO_FW01</strain>
        <tissue evidence="1">Leaves</tissue>
    </source>
</reference>
<gene>
    <name evidence="1" type="ORF">VNO77_04436</name>
</gene>
<dbReference type="AlphaFoldDB" id="A0AAN9MXC1"/>